<feature type="region of interest" description="Disordered" evidence="1">
    <location>
        <begin position="1"/>
        <end position="74"/>
    </location>
</feature>
<accession>A0AAW2EPC9</accession>
<dbReference type="AlphaFoldDB" id="A0AAW2EPC9"/>
<reference evidence="2 3" key="1">
    <citation type="submission" date="2023-03" db="EMBL/GenBank/DDBJ databases">
        <title>High recombination rates correlate with genetic variation in Cardiocondyla obscurior ants.</title>
        <authorList>
            <person name="Errbii M."/>
        </authorList>
    </citation>
    <scope>NUCLEOTIDE SEQUENCE [LARGE SCALE GENOMIC DNA]</scope>
    <source>
        <strain evidence="2">Alpha-2009</strain>
        <tissue evidence="2">Whole body</tissue>
    </source>
</reference>
<dbReference type="Proteomes" id="UP001430953">
    <property type="component" value="Unassembled WGS sequence"/>
</dbReference>
<comment type="caution">
    <text evidence="2">The sequence shown here is derived from an EMBL/GenBank/DDBJ whole genome shotgun (WGS) entry which is preliminary data.</text>
</comment>
<evidence type="ECO:0000313" key="3">
    <source>
        <dbReference type="Proteomes" id="UP001430953"/>
    </source>
</evidence>
<dbReference type="EMBL" id="JADYXP020000019">
    <property type="protein sequence ID" value="KAL0104780.1"/>
    <property type="molecule type" value="Genomic_DNA"/>
</dbReference>
<evidence type="ECO:0000256" key="1">
    <source>
        <dbReference type="SAM" id="MobiDB-lite"/>
    </source>
</evidence>
<feature type="compositionally biased region" description="Basic and acidic residues" evidence="1">
    <location>
        <begin position="30"/>
        <end position="44"/>
    </location>
</feature>
<feature type="compositionally biased region" description="Basic and acidic residues" evidence="1">
    <location>
        <begin position="10"/>
        <end position="21"/>
    </location>
</feature>
<name>A0AAW2EPC9_9HYME</name>
<sequence>MTTCWARSPRKIERDRPREGETAQASAVTIKEKFFREHIRREPFNGRGSYAPHHRRRRRRRRRRHRRRRRRAPN</sequence>
<keyword evidence="3" id="KW-1185">Reference proteome</keyword>
<proteinExistence type="predicted"/>
<organism evidence="2 3">
    <name type="scientific">Cardiocondyla obscurior</name>
    <dbReference type="NCBI Taxonomy" id="286306"/>
    <lineage>
        <taxon>Eukaryota</taxon>
        <taxon>Metazoa</taxon>
        <taxon>Ecdysozoa</taxon>
        <taxon>Arthropoda</taxon>
        <taxon>Hexapoda</taxon>
        <taxon>Insecta</taxon>
        <taxon>Pterygota</taxon>
        <taxon>Neoptera</taxon>
        <taxon>Endopterygota</taxon>
        <taxon>Hymenoptera</taxon>
        <taxon>Apocrita</taxon>
        <taxon>Aculeata</taxon>
        <taxon>Formicoidea</taxon>
        <taxon>Formicidae</taxon>
        <taxon>Myrmicinae</taxon>
        <taxon>Cardiocondyla</taxon>
    </lineage>
</organism>
<gene>
    <name evidence="2" type="ORF">PUN28_016428</name>
</gene>
<feature type="compositionally biased region" description="Basic residues" evidence="1">
    <location>
        <begin position="52"/>
        <end position="74"/>
    </location>
</feature>
<protein>
    <submittedName>
        <fullName evidence="2">Uncharacterized protein</fullName>
    </submittedName>
</protein>
<evidence type="ECO:0000313" key="2">
    <source>
        <dbReference type="EMBL" id="KAL0104780.1"/>
    </source>
</evidence>